<gene>
    <name evidence="1" type="ORF">HZF24_11550</name>
</gene>
<reference evidence="1" key="1">
    <citation type="submission" date="2020-07" db="EMBL/GenBank/DDBJ databases">
        <title>Genomic analysis of a strain of Sedimentibacter Hydroxybenzoicus DSM7310.</title>
        <authorList>
            <person name="Ma S."/>
        </authorList>
    </citation>
    <scope>NUCLEOTIDE SEQUENCE</scope>
    <source>
        <strain evidence="1">DSM 7310</strain>
    </source>
</reference>
<evidence type="ECO:0000313" key="1">
    <source>
        <dbReference type="EMBL" id="NYB74771.1"/>
    </source>
</evidence>
<sequence>MAKVRFVSPYNKITGTTWDEIGGNTIGEVCQNIIKKYGEELAFLLDKNGDLSKEVVILVDRRGALTLDGFSTPVKEDTEVIIMEYLGWA</sequence>
<dbReference type="AlphaFoldDB" id="A0A974BKY6"/>
<dbReference type="InterPro" id="IPR016155">
    <property type="entry name" value="Mopterin_synth/thiamin_S_b"/>
</dbReference>
<comment type="caution">
    <text evidence="1">The sequence shown here is derived from an EMBL/GenBank/DDBJ whole genome shotgun (WGS) entry which is preliminary data.</text>
</comment>
<dbReference type="RefSeq" id="WP_179238478.1">
    <property type="nucleotide sequence ID" value="NZ_JACBNQ010000013.1"/>
</dbReference>
<protein>
    <recommendedName>
        <fullName evidence="3">MoaD/ThiS family protein</fullName>
    </recommendedName>
</protein>
<name>A0A974BKY6_SEDHY</name>
<accession>A0A974BKY6</accession>
<evidence type="ECO:0000313" key="2">
    <source>
        <dbReference type="Proteomes" id="UP000611629"/>
    </source>
</evidence>
<proteinExistence type="predicted"/>
<dbReference type="Gene3D" id="3.10.20.30">
    <property type="match status" value="1"/>
</dbReference>
<dbReference type="InterPro" id="IPR012675">
    <property type="entry name" value="Beta-grasp_dom_sf"/>
</dbReference>
<dbReference type="EMBL" id="JACBNQ010000013">
    <property type="protein sequence ID" value="NYB74771.1"/>
    <property type="molecule type" value="Genomic_DNA"/>
</dbReference>
<organism evidence="1 2">
    <name type="scientific">Sedimentibacter hydroxybenzoicus DSM 7310</name>
    <dbReference type="NCBI Taxonomy" id="1123245"/>
    <lineage>
        <taxon>Bacteria</taxon>
        <taxon>Bacillati</taxon>
        <taxon>Bacillota</taxon>
        <taxon>Tissierellia</taxon>
        <taxon>Sedimentibacter</taxon>
    </lineage>
</organism>
<keyword evidence="2" id="KW-1185">Reference proteome</keyword>
<dbReference type="SUPFAM" id="SSF54285">
    <property type="entry name" value="MoaD/ThiS"/>
    <property type="match status" value="1"/>
</dbReference>
<dbReference type="Proteomes" id="UP000611629">
    <property type="component" value="Unassembled WGS sequence"/>
</dbReference>
<evidence type="ECO:0008006" key="3">
    <source>
        <dbReference type="Google" id="ProtNLM"/>
    </source>
</evidence>